<accession>D2R3L6</accession>
<feature type="domain" description="Gfo/Idh/MocA-like oxidoreductase N-terminal" evidence="2">
    <location>
        <begin position="6"/>
        <end position="127"/>
    </location>
</feature>
<dbReference type="Gene3D" id="3.30.360.10">
    <property type="entry name" value="Dihydrodipicolinate Reductase, domain 2"/>
    <property type="match status" value="1"/>
</dbReference>
<protein>
    <submittedName>
        <fullName evidence="4">Oxidoreductase domain protein</fullName>
    </submittedName>
</protein>
<dbReference type="PANTHER" id="PTHR43818">
    <property type="entry name" value="BCDNA.GH03377"/>
    <property type="match status" value="1"/>
</dbReference>
<dbReference type="Gene3D" id="3.40.50.720">
    <property type="entry name" value="NAD(P)-binding Rossmann-like Domain"/>
    <property type="match status" value="1"/>
</dbReference>
<dbReference type="PANTHER" id="PTHR43818:SF11">
    <property type="entry name" value="BCDNA.GH03377"/>
    <property type="match status" value="1"/>
</dbReference>
<dbReference type="GO" id="GO:0016491">
    <property type="term" value="F:oxidoreductase activity"/>
    <property type="evidence" value="ECO:0007669"/>
    <property type="project" value="UniProtKB-KW"/>
</dbReference>
<dbReference type="HOGENOM" id="CLU_701839_0_0_0"/>
<feature type="domain" description="Gfo/Idh/MocA-like oxidoreductase C-terminal" evidence="3">
    <location>
        <begin position="157"/>
        <end position="351"/>
    </location>
</feature>
<name>D2R3L6_PIRSD</name>
<dbReference type="STRING" id="530564.Psta_2300"/>
<evidence type="ECO:0000313" key="5">
    <source>
        <dbReference type="Proteomes" id="UP000001887"/>
    </source>
</evidence>
<dbReference type="Proteomes" id="UP000001887">
    <property type="component" value="Chromosome"/>
</dbReference>
<dbReference type="OrthoDB" id="9776544at2"/>
<sequence length="366" mass="39797">MLHKYRVAVIGETGRGNYGHGIDTVWLRMENCEIVGVADRDEKGLAAAAARLKAPKTFADYRQLLDTTKPDIVAICPRWLDQHAEMAIAAADRGIHIYMEKPFCRTPAEADAIVAACEKTDVKLALAHQTRYSPVLQTIHDLIGDGLLGTVLEYRARGKEDQRGGVEDLWVLGSHVLNLVHHFGGEPEWCFAQIRENGAPITKKNVREGAEGIGPLAGDRVDAMFGLASGATAYFGSQKEARGDRFGVQIFGSKGIVEVLTGHLPKAWFVADPNWSAGRSQATWKPITSAGIGLAEPIKEEGQTGGNILAVTDLMQAIEEDRQPECSMYEGRTTVEMISAVMESQRIGARVGIPLTSRVNPLTLLT</sequence>
<dbReference type="EMBL" id="CP001848">
    <property type="protein sequence ID" value="ADB16970.1"/>
    <property type="molecule type" value="Genomic_DNA"/>
</dbReference>
<dbReference type="SUPFAM" id="SSF55347">
    <property type="entry name" value="Glyceraldehyde-3-phosphate dehydrogenase-like, C-terminal domain"/>
    <property type="match status" value="1"/>
</dbReference>
<dbReference type="InterPro" id="IPR036291">
    <property type="entry name" value="NAD(P)-bd_dom_sf"/>
</dbReference>
<gene>
    <name evidence="4" type="ordered locus">Psta_2300</name>
</gene>
<keyword evidence="1" id="KW-0560">Oxidoreductase</keyword>
<evidence type="ECO:0000259" key="2">
    <source>
        <dbReference type="Pfam" id="PF01408"/>
    </source>
</evidence>
<dbReference type="SUPFAM" id="SSF51735">
    <property type="entry name" value="NAD(P)-binding Rossmann-fold domains"/>
    <property type="match status" value="1"/>
</dbReference>
<dbReference type="eggNOG" id="COG0673">
    <property type="taxonomic scope" value="Bacteria"/>
</dbReference>
<dbReference type="Pfam" id="PF01408">
    <property type="entry name" value="GFO_IDH_MocA"/>
    <property type="match status" value="1"/>
</dbReference>
<keyword evidence="5" id="KW-1185">Reference proteome</keyword>
<evidence type="ECO:0000256" key="1">
    <source>
        <dbReference type="ARBA" id="ARBA00023002"/>
    </source>
</evidence>
<dbReference type="AlphaFoldDB" id="D2R3L6"/>
<dbReference type="InterPro" id="IPR004104">
    <property type="entry name" value="Gfo/Idh/MocA-like_OxRdtase_C"/>
</dbReference>
<organism evidence="4 5">
    <name type="scientific">Pirellula staleyi (strain ATCC 27377 / DSM 6068 / ICPB 4128)</name>
    <name type="common">Pirella staleyi</name>
    <dbReference type="NCBI Taxonomy" id="530564"/>
    <lineage>
        <taxon>Bacteria</taxon>
        <taxon>Pseudomonadati</taxon>
        <taxon>Planctomycetota</taxon>
        <taxon>Planctomycetia</taxon>
        <taxon>Pirellulales</taxon>
        <taxon>Pirellulaceae</taxon>
        <taxon>Pirellula</taxon>
    </lineage>
</organism>
<dbReference type="KEGG" id="psl:Psta_2300"/>
<reference evidence="4 5" key="1">
    <citation type="journal article" date="2009" name="Stand. Genomic Sci.">
        <title>Complete genome sequence of Pirellula staleyi type strain (ATCC 27377).</title>
        <authorList>
            <person name="Clum A."/>
            <person name="Tindall B.J."/>
            <person name="Sikorski J."/>
            <person name="Ivanova N."/>
            <person name="Mavrommatis K."/>
            <person name="Lucas S."/>
            <person name="Glavina del Rio T."/>
            <person name="Nolan M."/>
            <person name="Chen F."/>
            <person name="Tice H."/>
            <person name="Pitluck S."/>
            <person name="Cheng J.F."/>
            <person name="Chertkov O."/>
            <person name="Brettin T."/>
            <person name="Han C."/>
            <person name="Detter J.C."/>
            <person name="Kuske C."/>
            <person name="Bruce D."/>
            <person name="Goodwin L."/>
            <person name="Ovchinikova G."/>
            <person name="Pati A."/>
            <person name="Mikhailova N."/>
            <person name="Chen A."/>
            <person name="Palaniappan K."/>
            <person name="Land M."/>
            <person name="Hauser L."/>
            <person name="Chang Y.J."/>
            <person name="Jeffries C.D."/>
            <person name="Chain P."/>
            <person name="Rohde M."/>
            <person name="Goker M."/>
            <person name="Bristow J."/>
            <person name="Eisen J.A."/>
            <person name="Markowitz V."/>
            <person name="Hugenholtz P."/>
            <person name="Kyrpides N.C."/>
            <person name="Klenk H.P."/>
            <person name="Lapidus A."/>
        </authorList>
    </citation>
    <scope>NUCLEOTIDE SEQUENCE [LARGE SCALE GENOMIC DNA]</scope>
    <source>
        <strain evidence="5">ATCC 27377 / DSM 6068 / ICPB 4128</strain>
    </source>
</reference>
<dbReference type="Pfam" id="PF02894">
    <property type="entry name" value="GFO_IDH_MocA_C"/>
    <property type="match status" value="1"/>
</dbReference>
<evidence type="ECO:0000313" key="4">
    <source>
        <dbReference type="EMBL" id="ADB16970.1"/>
    </source>
</evidence>
<evidence type="ECO:0000259" key="3">
    <source>
        <dbReference type="Pfam" id="PF02894"/>
    </source>
</evidence>
<dbReference type="InterPro" id="IPR000683">
    <property type="entry name" value="Gfo/Idh/MocA-like_OxRdtase_N"/>
</dbReference>
<dbReference type="GO" id="GO:0000166">
    <property type="term" value="F:nucleotide binding"/>
    <property type="evidence" value="ECO:0007669"/>
    <property type="project" value="InterPro"/>
</dbReference>
<dbReference type="InterPro" id="IPR050463">
    <property type="entry name" value="Gfo/Idh/MocA_oxidrdct_glycsds"/>
</dbReference>
<proteinExistence type="predicted"/>